<dbReference type="SUPFAM" id="SSF47203">
    <property type="entry name" value="Acyl-CoA dehydrogenase C-terminal domain-like"/>
    <property type="match status" value="1"/>
</dbReference>
<evidence type="ECO:0000256" key="1">
    <source>
        <dbReference type="ARBA" id="ARBA00009347"/>
    </source>
</evidence>
<dbReference type="InterPro" id="IPR006091">
    <property type="entry name" value="Acyl-CoA_Oxase/DH_mid-dom"/>
</dbReference>
<gene>
    <name evidence="6" type="ORF">S06H3_57553</name>
</gene>
<evidence type="ECO:0000313" key="6">
    <source>
        <dbReference type="EMBL" id="GAI48150.1"/>
    </source>
</evidence>
<dbReference type="GO" id="GO:0003995">
    <property type="term" value="F:acyl-CoA dehydrogenase activity"/>
    <property type="evidence" value="ECO:0007669"/>
    <property type="project" value="TreeGrafter"/>
</dbReference>
<dbReference type="AlphaFoldDB" id="X1QAU7"/>
<reference evidence="6" key="1">
    <citation type="journal article" date="2014" name="Front. Microbiol.">
        <title>High frequency of phylogenetically diverse reductive dehalogenase-homologous genes in deep subseafloor sedimentary metagenomes.</title>
        <authorList>
            <person name="Kawai M."/>
            <person name="Futagami T."/>
            <person name="Toyoda A."/>
            <person name="Takaki Y."/>
            <person name="Nishi S."/>
            <person name="Hori S."/>
            <person name="Arai W."/>
            <person name="Tsubouchi T."/>
            <person name="Morono Y."/>
            <person name="Uchiyama I."/>
            <person name="Ito T."/>
            <person name="Fujiyama A."/>
            <person name="Inagaki F."/>
            <person name="Takami H."/>
        </authorList>
    </citation>
    <scope>NUCLEOTIDE SEQUENCE</scope>
    <source>
        <strain evidence="6">Expedition CK06-06</strain>
    </source>
</reference>
<feature type="domain" description="Acyl-CoA dehydrogenase/oxidase C-terminal" evidence="4">
    <location>
        <begin position="132"/>
        <end position="179"/>
    </location>
</feature>
<keyword evidence="3" id="KW-0274">FAD</keyword>
<dbReference type="Pfam" id="PF00441">
    <property type="entry name" value="Acyl-CoA_dh_1"/>
    <property type="match status" value="1"/>
</dbReference>
<dbReference type="InterPro" id="IPR009100">
    <property type="entry name" value="AcylCoA_DH/oxidase_NM_dom_sf"/>
</dbReference>
<accession>X1QAU7</accession>
<dbReference type="PANTHER" id="PTHR43884:SF12">
    <property type="entry name" value="ISOVALERYL-COA DEHYDROGENASE, MITOCHONDRIAL-RELATED"/>
    <property type="match status" value="1"/>
</dbReference>
<dbReference type="PANTHER" id="PTHR43884">
    <property type="entry name" value="ACYL-COA DEHYDROGENASE"/>
    <property type="match status" value="1"/>
</dbReference>
<feature type="non-terminal residue" evidence="6">
    <location>
        <position position="181"/>
    </location>
</feature>
<evidence type="ECO:0008006" key="7">
    <source>
        <dbReference type="Google" id="ProtNLM"/>
    </source>
</evidence>
<organism evidence="6">
    <name type="scientific">marine sediment metagenome</name>
    <dbReference type="NCBI Taxonomy" id="412755"/>
    <lineage>
        <taxon>unclassified sequences</taxon>
        <taxon>metagenomes</taxon>
        <taxon>ecological metagenomes</taxon>
    </lineage>
</organism>
<sequence length="181" mass="18919">MAKGEKLGALANTEAAGGTNWMMTLQTRAVAEGEYYVVNGSKCLITNAGEADIYIVTVRTNPKKGPLGISTLIIEKGTPGFSFGTMEDKLGLRGDPTGELIFNDCRVPKKNLLGPGDEGMKIMQAVGAMDCAGQPAIAAGIARSALEASVSYLKQRTVLGPNTLANFDAVQCTIADMATSE</sequence>
<dbReference type="Pfam" id="PF02770">
    <property type="entry name" value="Acyl-CoA_dh_M"/>
    <property type="match status" value="1"/>
</dbReference>
<dbReference type="InterPro" id="IPR009075">
    <property type="entry name" value="AcylCo_DH/oxidase_C"/>
</dbReference>
<comment type="caution">
    <text evidence="6">The sequence shown here is derived from an EMBL/GenBank/DDBJ whole genome shotgun (WGS) entry which is preliminary data.</text>
</comment>
<dbReference type="SUPFAM" id="SSF56645">
    <property type="entry name" value="Acyl-CoA dehydrogenase NM domain-like"/>
    <property type="match status" value="1"/>
</dbReference>
<proteinExistence type="inferred from homology"/>
<feature type="domain" description="Acyl-CoA oxidase/dehydrogenase middle" evidence="5">
    <location>
        <begin position="9"/>
        <end position="105"/>
    </location>
</feature>
<dbReference type="EMBL" id="BARV01037159">
    <property type="protein sequence ID" value="GAI48150.1"/>
    <property type="molecule type" value="Genomic_DNA"/>
</dbReference>
<dbReference type="InterPro" id="IPR046373">
    <property type="entry name" value="Acyl-CoA_Oxase/DH_mid-dom_sf"/>
</dbReference>
<dbReference type="InterPro" id="IPR036250">
    <property type="entry name" value="AcylCo_DH-like_C"/>
</dbReference>
<protein>
    <recommendedName>
        <fullName evidence="7">Acyl-CoA oxidase/dehydrogenase middle domain-containing protein</fullName>
    </recommendedName>
</protein>
<dbReference type="Gene3D" id="1.20.140.10">
    <property type="entry name" value="Butyryl-CoA Dehydrogenase, subunit A, domain 3"/>
    <property type="match status" value="1"/>
</dbReference>
<keyword evidence="2" id="KW-0285">Flavoprotein</keyword>
<evidence type="ECO:0000256" key="3">
    <source>
        <dbReference type="ARBA" id="ARBA00022827"/>
    </source>
</evidence>
<comment type="similarity">
    <text evidence="1">Belongs to the acyl-CoA dehydrogenase family.</text>
</comment>
<dbReference type="Gene3D" id="2.40.110.10">
    <property type="entry name" value="Butyryl-CoA Dehydrogenase, subunit A, domain 2"/>
    <property type="match status" value="1"/>
</dbReference>
<name>X1QAU7_9ZZZZ</name>
<evidence type="ECO:0000259" key="5">
    <source>
        <dbReference type="Pfam" id="PF02770"/>
    </source>
</evidence>
<evidence type="ECO:0000256" key="2">
    <source>
        <dbReference type="ARBA" id="ARBA00022630"/>
    </source>
</evidence>
<evidence type="ECO:0000259" key="4">
    <source>
        <dbReference type="Pfam" id="PF00441"/>
    </source>
</evidence>